<dbReference type="OrthoDB" id="3185659at2"/>
<dbReference type="InterPro" id="IPR008927">
    <property type="entry name" value="6-PGluconate_DH-like_C_sf"/>
</dbReference>
<dbReference type="SUPFAM" id="SSF48179">
    <property type="entry name" value="6-phosphogluconate dehydrogenase C-terminal domain-like"/>
    <property type="match status" value="1"/>
</dbReference>
<sequence length="279" mass="29762">MKIAFLGTGRMGTELARHLLDDHDVVVWNRTAERAQPLVDAGATLASSPSEAVASADIVVSSLFGPDNVREVIVEPGLIPDGVTWIDTTTVSPDDARSFAEAVDSYVHAPVVGSLGPARDRQLGTYVGTPDDDRREQAMSLVEAWAAPEKLIGVETAATAATGKLLANLALAVTAEGLLEALYLGESEGLDSEVVLEMLDITGLAFMKNMKGPFVTGERNTDPGDFTVDALCKDSKLMERTSTKPLPAVAAAIERFEEQQEMGHGDQDFSSIFVFRNKG</sequence>
<dbReference type="EMBL" id="CP011311">
    <property type="protein sequence ID" value="AKE38257.1"/>
    <property type="molecule type" value="Genomic_DNA"/>
</dbReference>
<dbReference type="PATRIC" id="fig|161896.4.peg.268"/>
<dbReference type="Gene3D" id="1.10.1040.10">
    <property type="entry name" value="N-(1-d-carboxylethyl)-l-norvaline Dehydrogenase, domain 2"/>
    <property type="match status" value="1"/>
</dbReference>
<dbReference type="RefSeq" id="WP_046453167.1">
    <property type="nucleotide sequence ID" value="NZ_CP011311.1"/>
</dbReference>
<proteinExistence type="inferred from homology"/>
<feature type="domain" description="3-hydroxyisobutyrate dehydrogenase-like NAD-binding" evidence="6">
    <location>
        <begin position="160"/>
        <end position="272"/>
    </location>
</feature>
<evidence type="ECO:0000259" key="6">
    <source>
        <dbReference type="Pfam" id="PF14833"/>
    </source>
</evidence>
<dbReference type="PANTHER" id="PTHR43580">
    <property type="entry name" value="OXIDOREDUCTASE GLYR1-RELATED"/>
    <property type="match status" value="1"/>
</dbReference>
<protein>
    <submittedName>
        <fullName evidence="7">Beta-hydroxyacid dehydrogenase, 3-hydroxyisobutyrate dehydrogenase</fullName>
        <ecNumber evidence="7">1.1.1.31</ecNumber>
    </submittedName>
</protein>
<evidence type="ECO:0000256" key="4">
    <source>
        <dbReference type="PIRSR" id="PIRSR000103-1"/>
    </source>
</evidence>
<dbReference type="PANTHER" id="PTHR43580:SF2">
    <property type="entry name" value="CYTOKINE-LIKE NUCLEAR FACTOR N-PAC"/>
    <property type="match status" value="1"/>
</dbReference>
<dbReference type="GO" id="GO:0050661">
    <property type="term" value="F:NADP binding"/>
    <property type="evidence" value="ECO:0007669"/>
    <property type="project" value="InterPro"/>
</dbReference>
<feature type="active site" evidence="4">
    <location>
        <position position="164"/>
    </location>
</feature>
<keyword evidence="3" id="KW-0520">NAD</keyword>
<keyword evidence="8" id="KW-1185">Reference proteome</keyword>
<dbReference type="Pfam" id="PF03446">
    <property type="entry name" value="NAD_binding_2"/>
    <property type="match status" value="1"/>
</dbReference>
<dbReference type="Proteomes" id="UP000033566">
    <property type="component" value="Chromosome"/>
</dbReference>
<evidence type="ECO:0000259" key="5">
    <source>
        <dbReference type="Pfam" id="PF03446"/>
    </source>
</evidence>
<dbReference type="InterPro" id="IPR036291">
    <property type="entry name" value="NAD(P)-bd_dom_sf"/>
</dbReference>
<dbReference type="InterPro" id="IPR015815">
    <property type="entry name" value="HIBADH-related"/>
</dbReference>
<gene>
    <name evidence="7" type="ORF">UL81_01360</name>
</gene>
<dbReference type="KEGG" id="ccj:UL81_01360"/>
<feature type="domain" description="6-phosphogluconate dehydrogenase NADP-binding" evidence="5">
    <location>
        <begin position="2"/>
        <end position="147"/>
    </location>
</feature>
<dbReference type="InterPro" id="IPR013328">
    <property type="entry name" value="6PGD_dom2"/>
</dbReference>
<dbReference type="InterPro" id="IPR051265">
    <property type="entry name" value="HIBADH-related_NP60_sf"/>
</dbReference>
<dbReference type="Pfam" id="PF14833">
    <property type="entry name" value="NAD_binding_11"/>
    <property type="match status" value="1"/>
</dbReference>
<evidence type="ECO:0000313" key="8">
    <source>
        <dbReference type="Proteomes" id="UP000033566"/>
    </source>
</evidence>
<evidence type="ECO:0000256" key="2">
    <source>
        <dbReference type="ARBA" id="ARBA00023002"/>
    </source>
</evidence>
<keyword evidence="2 7" id="KW-0560">Oxidoreductase</keyword>
<dbReference type="GO" id="GO:0051287">
    <property type="term" value="F:NAD binding"/>
    <property type="evidence" value="ECO:0007669"/>
    <property type="project" value="InterPro"/>
</dbReference>
<name>A0A0F6QUI3_9CORY</name>
<dbReference type="PIRSF" id="PIRSF000103">
    <property type="entry name" value="HIBADH"/>
    <property type="match status" value="1"/>
</dbReference>
<dbReference type="InterPro" id="IPR029154">
    <property type="entry name" value="HIBADH-like_NADP-bd"/>
</dbReference>
<dbReference type="HOGENOM" id="CLU_035117_0_9_11"/>
<accession>A0A0F6QUI3</accession>
<evidence type="ECO:0000256" key="3">
    <source>
        <dbReference type="ARBA" id="ARBA00023027"/>
    </source>
</evidence>
<evidence type="ECO:0000256" key="1">
    <source>
        <dbReference type="ARBA" id="ARBA00009080"/>
    </source>
</evidence>
<organism evidence="7 8">
    <name type="scientific">Corynebacterium camporealensis</name>
    <dbReference type="NCBI Taxonomy" id="161896"/>
    <lineage>
        <taxon>Bacteria</taxon>
        <taxon>Bacillati</taxon>
        <taxon>Actinomycetota</taxon>
        <taxon>Actinomycetes</taxon>
        <taxon>Mycobacteriales</taxon>
        <taxon>Corynebacteriaceae</taxon>
        <taxon>Corynebacterium</taxon>
    </lineage>
</organism>
<dbReference type="EC" id="1.1.1.31" evidence="7"/>
<dbReference type="InterPro" id="IPR006115">
    <property type="entry name" value="6PGDH_NADP-bd"/>
</dbReference>
<dbReference type="SUPFAM" id="SSF51735">
    <property type="entry name" value="NAD(P)-binding Rossmann-fold domains"/>
    <property type="match status" value="1"/>
</dbReference>
<dbReference type="GO" id="GO:0008442">
    <property type="term" value="F:3-hydroxyisobutyrate dehydrogenase activity"/>
    <property type="evidence" value="ECO:0007669"/>
    <property type="project" value="UniProtKB-EC"/>
</dbReference>
<evidence type="ECO:0000313" key="7">
    <source>
        <dbReference type="EMBL" id="AKE38257.1"/>
    </source>
</evidence>
<comment type="similarity">
    <text evidence="1">Belongs to the HIBADH-related family.</text>
</comment>
<reference evidence="7 8" key="1">
    <citation type="journal article" date="2015" name="Genome Announc.">
        <title>Complete Genome Sequence of Corynebacterium camporealensis DSM 44610, Isolated from the Milk of a Manchega Sheep with Subclinical Mastitis.</title>
        <authorList>
            <person name="Ruckert C."/>
            <person name="Albersmeier A."/>
            <person name="Winkler A."/>
            <person name="Tauch A."/>
        </authorList>
    </citation>
    <scope>NUCLEOTIDE SEQUENCE [LARGE SCALE GENOMIC DNA]</scope>
    <source>
        <strain evidence="7 8">DSM 44610</strain>
    </source>
</reference>
<dbReference type="Gene3D" id="3.40.50.720">
    <property type="entry name" value="NAD(P)-binding Rossmann-like Domain"/>
    <property type="match status" value="1"/>
</dbReference>
<dbReference type="AlphaFoldDB" id="A0A0F6QUI3"/>